<feature type="compositionally biased region" description="Polar residues" evidence="1">
    <location>
        <begin position="1"/>
        <end position="28"/>
    </location>
</feature>
<protein>
    <submittedName>
        <fullName evidence="2">Uncharacterized protein</fullName>
    </submittedName>
</protein>
<gene>
    <name evidence="2" type="ORF">SKAU_G00162430</name>
</gene>
<sequence>MLSSSEQQTNQVTGPANAPSSNQSTGETTEIKRGAAAGDGSRRGVPEGRVLLVTTATGTRRQSRSVVAPALSRPSGHSSAGCPRSRLDNYPQCLGRRRERVALEDGQASVVSPGGRRE</sequence>
<dbReference type="AlphaFoldDB" id="A0A9Q1IZJ3"/>
<proteinExistence type="predicted"/>
<evidence type="ECO:0000313" key="3">
    <source>
        <dbReference type="Proteomes" id="UP001152622"/>
    </source>
</evidence>
<organism evidence="2 3">
    <name type="scientific">Synaphobranchus kaupii</name>
    <name type="common">Kaup's arrowtooth eel</name>
    <dbReference type="NCBI Taxonomy" id="118154"/>
    <lineage>
        <taxon>Eukaryota</taxon>
        <taxon>Metazoa</taxon>
        <taxon>Chordata</taxon>
        <taxon>Craniata</taxon>
        <taxon>Vertebrata</taxon>
        <taxon>Euteleostomi</taxon>
        <taxon>Actinopterygii</taxon>
        <taxon>Neopterygii</taxon>
        <taxon>Teleostei</taxon>
        <taxon>Anguilliformes</taxon>
        <taxon>Synaphobranchidae</taxon>
        <taxon>Synaphobranchus</taxon>
    </lineage>
</organism>
<reference evidence="2" key="1">
    <citation type="journal article" date="2023" name="Science">
        <title>Genome structures resolve the early diversification of teleost fishes.</title>
        <authorList>
            <person name="Parey E."/>
            <person name="Louis A."/>
            <person name="Montfort J."/>
            <person name="Bouchez O."/>
            <person name="Roques C."/>
            <person name="Iampietro C."/>
            <person name="Lluch J."/>
            <person name="Castinel A."/>
            <person name="Donnadieu C."/>
            <person name="Desvignes T."/>
            <person name="Floi Bucao C."/>
            <person name="Jouanno E."/>
            <person name="Wen M."/>
            <person name="Mejri S."/>
            <person name="Dirks R."/>
            <person name="Jansen H."/>
            <person name="Henkel C."/>
            <person name="Chen W.J."/>
            <person name="Zahm M."/>
            <person name="Cabau C."/>
            <person name="Klopp C."/>
            <person name="Thompson A.W."/>
            <person name="Robinson-Rechavi M."/>
            <person name="Braasch I."/>
            <person name="Lecointre G."/>
            <person name="Bobe J."/>
            <person name="Postlethwait J.H."/>
            <person name="Berthelot C."/>
            <person name="Roest Crollius H."/>
            <person name="Guiguen Y."/>
        </authorList>
    </citation>
    <scope>NUCLEOTIDE SEQUENCE</scope>
    <source>
        <strain evidence="2">WJC10195</strain>
    </source>
</reference>
<evidence type="ECO:0000256" key="1">
    <source>
        <dbReference type="SAM" id="MobiDB-lite"/>
    </source>
</evidence>
<name>A0A9Q1IZJ3_SYNKA</name>
<dbReference type="EMBL" id="JAINUF010000005">
    <property type="protein sequence ID" value="KAJ8359718.1"/>
    <property type="molecule type" value="Genomic_DNA"/>
</dbReference>
<comment type="caution">
    <text evidence="2">The sequence shown here is derived from an EMBL/GenBank/DDBJ whole genome shotgun (WGS) entry which is preliminary data.</text>
</comment>
<feature type="region of interest" description="Disordered" evidence="1">
    <location>
        <begin position="1"/>
        <end position="88"/>
    </location>
</feature>
<keyword evidence="3" id="KW-1185">Reference proteome</keyword>
<accession>A0A9Q1IZJ3</accession>
<evidence type="ECO:0000313" key="2">
    <source>
        <dbReference type="EMBL" id="KAJ8359718.1"/>
    </source>
</evidence>
<dbReference type="Proteomes" id="UP001152622">
    <property type="component" value="Chromosome 5"/>
</dbReference>